<dbReference type="GO" id="GO:0005634">
    <property type="term" value="C:nucleus"/>
    <property type="evidence" value="ECO:0007669"/>
    <property type="project" value="UniProtKB-SubCell"/>
</dbReference>
<protein>
    <submittedName>
        <fullName evidence="8">MAU2 chromatid cohesion factor like protein</fullName>
    </submittedName>
</protein>
<comment type="subcellular location">
    <subcellularLocation>
        <location evidence="1">Nucleus</location>
    </subcellularLocation>
</comment>
<evidence type="ECO:0000256" key="2">
    <source>
        <dbReference type="ARBA" id="ARBA00008585"/>
    </source>
</evidence>
<keyword evidence="3" id="KW-0132">Cell division</keyword>
<evidence type="ECO:0000313" key="8">
    <source>
        <dbReference type="EMBL" id="KAG7121831.1"/>
    </source>
</evidence>
<dbReference type="InterPro" id="IPR019440">
    <property type="entry name" value="MAU2"/>
</dbReference>
<keyword evidence="5" id="KW-0159">Chromosome partition</keyword>
<dbReference type="EMBL" id="JAEMWZ010000359">
    <property type="protein sequence ID" value="KAG7121831.1"/>
    <property type="molecule type" value="Genomic_DNA"/>
</dbReference>
<gene>
    <name evidence="8" type="ORF">HYQ45_014317</name>
</gene>
<comment type="caution">
    <text evidence="8">The sequence shown here is derived from an EMBL/GenBank/DDBJ whole genome shotgun (WGS) entry which is preliminary data.</text>
</comment>
<evidence type="ECO:0000256" key="6">
    <source>
        <dbReference type="ARBA" id="ARBA00023242"/>
    </source>
</evidence>
<keyword evidence="7" id="KW-0131">Cell cycle</keyword>
<accession>A0A8I2Z8Y9</accession>
<dbReference type="AlphaFoldDB" id="A0A8I2Z8Y9"/>
<dbReference type="OrthoDB" id="5565328at2759"/>
<evidence type="ECO:0000256" key="1">
    <source>
        <dbReference type="ARBA" id="ARBA00004123"/>
    </source>
</evidence>
<proteinExistence type="inferred from homology"/>
<evidence type="ECO:0000256" key="7">
    <source>
        <dbReference type="ARBA" id="ARBA00023306"/>
    </source>
</evidence>
<evidence type="ECO:0000313" key="9">
    <source>
        <dbReference type="Proteomes" id="UP000689129"/>
    </source>
</evidence>
<evidence type="ECO:0000256" key="5">
    <source>
        <dbReference type="ARBA" id="ARBA00022829"/>
    </source>
</evidence>
<dbReference type="GO" id="GO:0007064">
    <property type="term" value="P:mitotic sister chromatid cohesion"/>
    <property type="evidence" value="ECO:0007669"/>
    <property type="project" value="InterPro"/>
</dbReference>
<comment type="similarity">
    <text evidence="2">Belongs to the SCC4/mau-2 family.</text>
</comment>
<dbReference type="Pfam" id="PF10345">
    <property type="entry name" value="Cohesin_load"/>
    <property type="match status" value="2"/>
</dbReference>
<evidence type="ECO:0000256" key="4">
    <source>
        <dbReference type="ARBA" id="ARBA00022776"/>
    </source>
</evidence>
<keyword evidence="6" id="KW-0539">Nucleus</keyword>
<keyword evidence="4" id="KW-0498">Mitosis</keyword>
<evidence type="ECO:0000256" key="3">
    <source>
        <dbReference type="ARBA" id="ARBA00022618"/>
    </source>
</evidence>
<dbReference type="Proteomes" id="UP000689129">
    <property type="component" value="Unassembled WGS sequence"/>
</dbReference>
<reference evidence="8" key="1">
    <citation type="journal article" date="2021" name="Mol. Plant Pathol.">
        <title>A 20-kb lineage-specific genomic region tames virulence in pathogenic amphidiploid Verticillium longisporum.</title>
        <authorList>
            <person name="Harting R."/>
            <person name="Starke J."/>
            <person name="Kusch H."/>
            <person name="Poggeler S."/>
            <person name="Maurus I."/>
            <person name="Schluter R."/>
            <person name="Landesfeind M."/>
            <person name="Bulla I."/>
            <person name="Nowrousian M."/>
            <person name="de Jonge R."/>
            <person name="Stahlhut G."/>
            <person name="Hoff K.J."/>
            <person name="Asshauer K.P."/>
            <person name="Thurmer A."/>
            <person name="Stanke M."/>
            <person name="Daniel R."/>
            <person name="Morgenstern B."/>
            <person name="Thomma B.P.H.J."/>
            <person name="Kronstad J.W."/>
            <person name="Braus-Stromeyer S.A."/>
            <person name="Braus G.H."/>
        </authorList>
    </citation>
    <scope>NUCLEOTIDE SEQUENCE</scope>
    <source>
        <strain evidence="8">Vl32</strain>
    </source>
</reference>
<name>A0A8I2Z8Y9_VERLO</name>
<dbReference type="GO" id="GO:0007059">
    <property type="term" value="P:chromosome segregation"/>
    <property type="evidence" value="ECO:0007669"/>
    <property type="project" value="UniProtKB-KW"/>
</dbReference>
<organism evidence="8 9">
    <name type="scientific">Verticillium longisporum</name>
    <name type="common">Verticillium dahliae var. longisporum</name>
    <dbReference type="NCBI Taxonomy" id="100787"/>
    <lineage>
        <taxon>Eukaryota</taxon>
        <taxon>Fungi</taxon>
        <taxon>Dikarya</taxon>
        <taxon>Ascomycota</taxon>
        <taxon>Pezizomycotina</taxon>
        <taxon>Sordariomycetes</taxon>
        <taxon>Hypocreomycetidae</taxon>
        <taxon>Glomerellales</taxon>
        <taxon>Plectosphaerellaceae</taxon>
        <taxon>Verticillium</taxon>
    </lineage>
</organism>
<dbReference type="PANTHER" id="PTHR21394">
    <property type="entry name" value="MAU2 CHROMATID COHESION FACTOR HOMOLOG"/>
    <property type="match status" value="1"/>
</dbReference>
<sequence length="527" mass="58512">MTSKTRPFESATVLVHVAEECLSKAYSAVHSVAASPDEGRLREYQKLISTGLACLDAAVQTNKLAPRQEAKARLRYASILYEETENLQEAETTLFQGIKLCEKHRYTDLKYCMQYAALKVLFQRNHKAAFIAIDKQIAECQTFKHYPWLYAFRLLKTTLQTYAGNAPDATHFDNLQMLGNFAYERGDNAIGVLASLLEGLAHLRVMKSDSVERVQTCLAQAAMYQLDPAVKVPQLDILTLLLDLACKVCVPMKKQPSSSLIISEDTTAILRPGKDDEGTDLVVLSFLSKQELFALVHAFGGLANMYRPASREQVGKMKSLQRWAAGLETVQHVSTQHMLGNRAMATVSLHESIRQTKWRTEIFCYLQLLIGLYNATQSKWKLVDQSVSKLQKAATPAPLCTSHPDSEFRTAFSLVQVTTQPDLEMNIVKQNIQSALNGAQRTNNTHCLAIALTIMRCRLFENVVGEQALKSAKAASQQARRSGNLLWMSVADGMLANSYEVQGQLAEARAAQAAAQENASRAARAFE</sequence>
<dbReference type="GO" id="GO:0051301">
    <property type="term" value="P:cell division"/>
    <property type="evidence" value="ECO:0007669"/>
    <property type="project" value="UniProtKB-KW"/>
</dbReference>